<evidence type="ECO:0000256" key="3">
    <source>
        <dbReference type="ARBA" id="ARBA00012438"/>
    </source>
</evidence>
<dbReference type="InterPro" id="IPR021766">
    <property type="entry name" value="PhoR_N"/>
</dbReference>
<keyword evidence="11" id="KW-0547">Nucleotide-binding</keyword>
<dbReference type="SMART" id="SM00388">
    <property type="entry name" value="HisKA"/>
    <property type="match status" value="1"/>
</dbReference>
<dbReference type="GO" id="GO:0000155">
    <property type="term" value="F:phosphorelay sensor kinase activity"/>
    <property type="evidence" value="ECO:0007669"/>
    <property type="project" value="InterPro"/>
</dbReference>
<evidence type="ECO:0000256" key="1">
    <source>
        <dbReference type="ARBA" id="ARBA00000085"/>
    </source>
</evidence>
<dbReference type="SUPFAM" id="SSF55874">
    <property type="entry name" value="ATPase domain of HSP90 chaperone/DNA topoisomerase II/histidine kinase"/>
    <property type="match status" value="1"/>
</dbReference>
<evidence type="ECO:0000256" key="14">
    <source>
        <dbReference type="ARBA" id="ARBA00022989"/>
    </source>
</evidence>
<dbReference type="InterPro" id="IPR005467">
    <property type="entry name" value="His_kinase_dom"/>
</dbReference>
<evidence type="ECO:0000256" key="7">
    <source>
        <dbReference type="ARBA" id="ARBA00022553"/>
    </source>
</evidence>
<evidence type="ECO:0000256" key="13">
    <source>
        <dbReference type="ARBA" id="ARBA00022840"/>
    </source>
</evidence>
<dbReference type="EMBL" id="WSRP01000021">
    <property type="protein sequence ID" value="MVX57105.1"/>
    <property type="molecule type" value="Genomic_DNA"/>
</dbReference>
<evidence type="ECO:0000256" key="5">
    <source>
        <dbReference type="ARBA" id="ARBA00022448"/>
    </source>
</evidence>
<dbReference type="InterPro" id="IPR004358">
    <property type="entry name" value="Sig_transdc_His_kin-like_C"/>
</dbReference>
<keyword evidence="8" id="KW-0592">Phosphate transport</keyword>
<dbReference type="InterPro" id="IPR003661">
    <property type="entry name" value="HisK_dim/P_dom"/>
</dbReference>
<dbReference type="OrthoDB" id="9813151at2"/>
<keyword evidence="14 18" id="KW-1133">Transmembrane helix</keyword>
<sequence>MINDFLKFGYAAILTVIVIALAVDLVWGLAAGLAVALLGLLGLFLLHLRRFKRFVQWLEGTELEDWPKSEGVWESIYRKVYTARKKTEKNQAKLEEKELRFRSTLNDLPDGVVLMRKDFEIQWINRIAVRDLSLNKRQDIGRKLADVIHSEELMTHIRSKKWGESLMLSLPDGRTLEVRVISAGSKYTVVVTRDITESKRIDDFRRDFVANVSHELRTPLTVIKGFLELTEENSTLSQEDRLHLKMMSEQAERMSSLVDDLLTLSRLERDSAPAGRDPIDMLEVMTDAVAEGRMVSGGRHEIRIDKVACEWVLGDRKELRSAVTNLVTNAVRYTPEHGKVSLSWEVTDQGGVLSVSDNGIGIAPEDIPRVTERFYRVDKSRSRETGGTGLGLAIVKHVLFRHQAQLQIESEIGKGSTFKIVIPKVRLLDEEEELLGAPAGAAERSVISKSDLIH</sequence>
<evidence type="ECO:0000256" key="2">
    <source>
        <dbReference type="ARBA" id="ARBA00004429"/>
    </source>
</evidence>
<dbReference type="Gene3D" id="3.30.565.10">
    <property type="entry name" value="Histidine kinase-like ATPase, C-terminal domain"/>
    <property type="match status" value="1"/>
</dbReference>
<keyword evidence="6" id="KW-1003">Cell membrane</keyword>
<comment type="catalytic activity">
    <reaction evidence="1">
        <text>ATP + protein L-histidine = ADP + protein N-phospho-L-histidine.</text>
        <dbReference type="EC" id="2.7.13.3"/>
    </reaction>
</comment>
<dbReference type="GO" id="GO:0005886">
    <property type="term" value="C:plasma membrane"/>
    <property type="evidence" value="ECO:0007669"/>
    <property type="project" value="UniProtKB-SubCell"/>
</dbReference>
<dbReference type="GO" id="GO:0005524">
    <property type="term" value="F:ATP binding"/>
    <property type="evidence" value="ECO:0007669"/>
    <property type="project" value="UniProtKB-KW"/>
</dbReference>
<dbReference type="Gene3D" id="3.30.450.20">
    <property type="entry name" value="PAS domain"/>
    <property type="match status" value="1"/>
</dbReference>
<dbReference type="PANTHER" id="PTHR45453">
    <property type="entry name" value="PHOSPHATE REGULON SENSOR PROTEIN PHOR"/>
    <property type="match status" value="1"/>
</dbReference>
<dbReference type="EC" id="2.7.13.3" evidence="3"/>
<dbReference type="GO" id="GO:0006817">
    <property type="term" value="P:phosphate ion transport"/>
    <property type="evidence" value="ECO:0007669"/>
    <property type="project" value="UniProtKB-KW"/>
</dbReference>
<evidence type="ECO:0000313" key="21">
    <source>
        <dbReference type="Proteomes" id="UP000472580"/>
    </source>
</evidence>
<dbReference type="RefSeq" id="WP_160335532.1">
    <property type="nucleotide sequence ID" value="NZ_WSRP01000021.1"/>
</dbReference>
<dbReference type="NCBIfam" id="TIGR02966">
    <property type="entry name" value="phoR_proteo"/>
    <property type="match status" value="1"/>
</dbReference>
<keyword evidence="15" id="KW-0902">Two-component regulatory system</keyword>
<reference evidence="20 21" key="1">
    <citation type="submission" date="2019-12" db="EMBL/GenBank/DDBJ databases">
        <title>Microbes associate with the intestines of laboratory mice.</title>
        <authorList>
            <person name="Navarre W."/>
            <person name="Wong E."/>
        </authorList>
    </citation>
    <scope>NUCLEOTIDE SEQUENCE [LARGE SCALE GENOMIC DNA]</scope>
    <source>
        <strain evidence="20 21">NM82_D38</strain>
    </source>
</reference>
<dbReference type="PRINTS" id="PR00344">
    <property type="entry name" value="BCTRLSENSOR"/>
</dbReference>
<evidence type="ECO:0000256" key="12">
    <source>
        <dbReference type="ARBA" id="ARBA00022777"/>
    </source>
</evidence>
<feature type="domain" description="Histidine kinase" evidence="19">
    <location>
        <begin position="211"/>
        <end position="426"/>
    </location>
</feature>
<dbReference type="FunFam" id="3.30.565.10:FF:000006">
    <property type="entry name" value="Sensor histidine kinase WalK"/>
    <property type="match status" value="1"/>
</dbReference>
<gene>
    <name evidence="20" type="primary">phoR</name>
    <name evidence="20" type="ORF">E5987_07765</name>
</gene>
<dbReference type="InterPro" id="IPR000014">
    <property type="entry name" value="PAS"/>
</dbReference>
<comment type="function">
    <text evidence="17">Member of the two-component regulatory system PhoR/PhoB involved in the phosphate regulon genes expression. PhoR may function as a membrane-associated protein kinase that phosphorylates PhoB in response to environmental signals.</text>
</comment>
<dbReference type="Pfam" id="PF02518">
    <property type="entry name" value="HATPase_c"/>
    <property type="match status" value="1"/>
</dbReference>
<dbReference type="InterPro" id="IPR036097">
    <property type="entry name" value="HisK_dim/P_sf"/>
</dbReference>
<comment type="caution">
    <text evidence="20">The sequence shown here is derived from an EMBL/GenBank/DDBJ whole genome shotgun (WGS) entry which is preliminary data.</text>
</comment>
<evidence type="ECO:0000256" key="9">
    <source>
        <dbReference type="ARBA" id="ARBA00022679"/>
    </source>
</evidence>
<keyword evidence="5" id="KW-0813">Transport</keyword>
<keyword evidence="13" id="KW-0067">ATP-binding</keyword>
<keyword evidence="9" id="KW-0808">Transferase</keyword>
<dbReference type="FunFam" id="1.10.287.130:FF:000001">
    <property type="entry name" value="Two-component sensor histidine kinase"/>
    <property type="match status" value="1"/>
</dbReference>
<comment type="subcellular location">
    <subcellularLocation>
        <location evidence="2">Cell inner membrane</location>
        <topology evidence="2">Multi-pass membrane protein</topology>
    </subcellularLocation>
</comment>
<dbReference type="SUPFAM" id="SSF55785">
    <property type="entry name" value="PYP-like sensor domain (PAS domain)"/>
    <property type="match status" value="1"/>
</dbReference>
<protein>
    <recommendedName>
        <fullName evidence="4">Phosphate regulon sensor protein PhoR</fullName>
        <ecNumber evidence="3">2.7.13.3</ecNumber>
    </recommendedName>
</protein>
<dbReference type="PROSITE" id="PS50109">
    <property type="entry name" value="HIS_KIN"/>
    <property type="match status" value="1"/>
</dbReference>
<evidence type="ECO:0000256" key="18">
    <source>
        <dbReference type="SAM" id="Phobius"/>
    </source>
</evidence>
<name>A0A6L6YHA2_9BURK</name>
<feature type="transmembrane region" description="Helical" evidence="18">
    <location>
        <begin position="5"/>
        <end position="23"/>
    </location>
</feature>
<keyword evidence="10 18" id="KW-0812">Transmembrane</keyword>
<dbReference type="SMART" id="SM00387">
    <property type="entry name" value="HATPase_c"/>
    <property type="match status" value="1"/>
</dbReference>
<proteinExistence type="predicted"/>
<evidence type="ECO:0000259" key="19">
    <source>
        <dbReference type="PROSITE" id="PS50109"/>
    </source>
</evidence>
<evidence type="ECO:0000256" key="10">
    <source>
        <dbReference type="ARBA" id="ARBA00022692"/>
    </source>
</evidence>
<dbReference type="Proteomes" id="UP000472580">
    <property type="component" value="Unassembled WGS sequence"/>
</dbReference>
<keyword evidence="7" id="KW-0597">Phosphoprotein</keyword>
<dbReference type="AlphaFoldDB" id="A0A6L6YHA2"/>
<dbReference type="GO" id="GO:0016036">
    <property type="term" value="P:cellular response to phosphate starvation"/>
    <property type="evidence" value="ECO:0007669"/>
    <property type="project" value="TreeGrafter"/>
</dbReference>
<dbReference type="SMART" id="SM00091">
    <property type="entry name" value="PAS"/>
    <property type="match status" value="1"/>
</dbReference>
<evidence type="ECO:0000256" key="15">
    <source>
        <dbReference type="ARBA" id="ARBA00023012"/>
    </source>
</evidence>
<dbReference type="CDD" id="cd00082">
    <property type="entry name" value="HisKA"/>
    <property type="match status" value="1"/>
</dbReference>
<evidence type="ECO:0000256" key="8">
    <source>
        <dbReference type="ARBA" id="ARBA00022592"/>
    </source>
</evidence>
<evidence type="ECO:0000313" key="20">
    <source>
        <dbReference type="EMBL" id="MVX57105.1"/>
    </source>
</evidence>
<evidence type="ECO:0000256" key="16">
    <source>
        <dbReference type="ARBA" id="ARBA00023136"/>
    </source>
</evidence>
<evidence type="ECO:0000256" key="6">
    <source>
        <dbReference type="ARBA" id="ARBA00022475"/>
    </source>
</evidence>
<dbReference type="InterPro" id="IPR003594">
    <property type="entry name" value="HATPase_dom"/>
</dbReference>
<keyword evidence="12 20" id="KW-0418">Kinase</keyword>
<accession>A0A6L6YHA2</accession>
<keyword evidence="16 18" id="KW-0472">Membrane</keyword>
<evidence type="ECO:0000256" key="4">
    <source>
        <dbReference type="ARBA" id="ARBA00019665"/>
    </source>
</evidence>
<dbReference type="Pfam" id="PF11808">
    <property type="entry name" value="PhoR"/>
    <property type="match status" value="1"/>
</dbReference>
<dbReference type="InterPro" id="IPR014310">
    <property type="entry name" value="Sig_transdc_His_kinase_PhoR"/>
</dbReference>
<dbReference type="InterPro" id="IPR035965">
    <property type="entry name" value="PAS-like_dom_sf"/>
</dbReference>
<dbReference type="Gene3D" id="1.10.287.130">
    <property type="match status" value="1"/>
</dbReference>
<dbReference type="InterPro" id="IPR050351">
    <property type="entry name" value="BphY/WalK/GraS-like"/>
</dbReference>
<evidence type="ECO:0000256" key="17">
    <source>
        <dbReference type="ARBA" id="ARBA00025207"/>
    </source>
</evidence>
<dbReference type="InterPro" id="IPR036890">
    <property type="entry name" value="HATPase_C_sf"/>
</dbReference>
<dbReference type="Pfam" id="PF00512">
    <property type="entry name" value="HisKA"/>
    <property type="match status" value="1"/>
</dbReference>
<evidence type="ECO:0000256" key="11">
    <source>
        <dbReference type="ARBA" id="ARBA00022741"/>
    </source>
</evidence>
<dbReference type="PANTHER" id="PTHR45453:SF1">
    <property type="entry name" value="PHOSPHATE REGULON SENSOR PROTEIN PHOR"/>
    <property type="match status" value="1"/>
</dbReference>
<feature type="transmembrane region" description="Helical" evidence="18">
    <location>
        <begin position="29"/>
        <end position="48"/>
    </location>
</feature>
<keyword evidence="21" id="KW-1185">Reference proteome</keyword>
<organism evidence="20 21">
    <name type="scientific">Parasutterella muris</name>
    <dbReference type="NCBI Taxonomy" id="2565572"/>
    <lineage>
        <taxon>Bacteria</taxon>
        <taxon>Pseudomonadati</taxon>
        <taxon>Pseudomonadota</taxon>
        <taxon>Betaproteobacteria</taxon>
        <taxon>Burkholderiales</taxon>
        <taxon>Sutterellaceae</taxon>
        <taxon>Parasutterella</taxon>
    </lineage>
</organism>
<dbReference type="GO" id="GO:0004721">
    <property type="term" value="F:phosphoprotein phosphatase activity"/>
    <property type="evidence" value="ECO:0007669"/>
    <property type="project" value="InterPro"/>
</dbReference>
<dbReference type="SUPFAM" id="SSF47384">
    <property type="entry name" value="Homodimeric domain of signal transducing histidine kinase"/>
    <property type="match status" value="1"/>
</dbReference>